<dbReference type="GO" id="GO:0006123">
    <property type="term" value="P:mitochondrial electron transport, cytochrome c to oxygen"/>
    <property type="evidence" value="ECO:0007669"/>
    <property type="project" value="InterPro"/>
</dbReference>
<dbReference type="InterPro" id="IPR036548">
    <property type="entry name" value="Cyt_c_oxidase_su8_sf"/>
</dbReference>
<comment type="similarity">
    <text evidence="3">Belongs to the cytochrome c oxidase VIII family.</text>
</comment>
<evidence type="ECO:0000256" key="4">
    <source>
        <dbReference type="ARBA" id="ARBA00022692"/>
    </source>
</evidence>
<dbReference type="PANTHER" id="PTHR16717:SF5">
    <property type="entry name" value="CYTOCHROME C OXIDASE SUBUNIT 8, ISOFORM A"/>
    <property type="match status" value="1"/>
</dbReference>
<evidence type="ECO:0000256" key="8">
    <source>
        <dbReference type="ARBA" id="ARBA00023136"/>
    </source>
</evidence>
<dbReference type="InterPro" id="IPR003205">
    <property type="entry name" value="Cyt_c_oxidase_su8"/>
</dbReference>
<sequence length="71" mass="7582">MLGSIITRGGLGRALLTMRPQIQQRAGIMSEPAKNPMSSTDKAIGATAILAGVMGIPVWILCNLKRYQGKE</sequence>
<dbReference type="UniPathway" id="UPA00705"/>
<dbReference type="Pfam" id="PF02285">
    <property type="entry name" value="COX8"/>
    <property type="match status" value="1"/>
</dbReference>
<dbReference type="GO" id="GO:0005743">
    <property type="term" value="C:mitochondrial inner membrane"/>
    <property type="evidence" value="ECO:0007669"/>
    <property type="project" value="UniProtKB-SubCell"/>
</dbReference>
<keyword evidence="7" id="KW-0496">Mitochondrion</keyword>
<organism evidence="10">
    <name type="scientific">Branchiostoma belcheri tsingtauense</name>
    <dbReference type="NCBI Taxonomy" id="155462"/>
    <lineage>
        <taxon>Eukaryota</taxon>
        <taxon>Metazoa</taxon>
        <taxon>Chordata</taxon>
        <taxon>Cephalochordata</taxon>
        <taxon>Leptocardii</taxon>
        <taxon>Amphioxiformes</taxon>
        <taxon>Branchiostomatidae</taxon>
        <taxon>Branchiostoma</taxon>
    </lineage>
</organism>
<dbReference type="GO" id="GO:0045277">
    <property type="term" value="C:respiratory chain complex IV"/>
    <property type="evidence" value="ECO:0007669"/>
    <property type="project" value="InterPro"/>
</dbReference>
<comment type="pathway">
    <text evidence="2">Energy metabolism; oxidative phosphorylation.</text>
</comment>
<evidence type="ECO:0000256" key="6">
    <source>
        <dbReference type="ARBA" id="ARBA00022989"/>
    </source>
</evidence>
<dbReference type="EMBL" id="AY648854">
    <property type="protein sequence ID" value="AAT80768.1"/>
    <property type="molecule type" value="mRNA"/>
</dbReference>
<dbReference type="Gene3D" id="4.10.81.10">
    <property type="entry name" value="Cytochrome c oxidase, subunit 8"/>
    <property type="match status" value="1"/>
</dbReference>
<keyword evidence="4 9" id="KW-0812">Transmembrane</keyword>
<comment type="subcellular location">
    <subcellularLocation>
        <location evidence="1">Mitochondrion inner membrane</location>
        <topology evidence="1">Single-pass membrane protein</topology>
    </subcellularLocation>
</comment>
<keyword evidence="5" id="KW-0999">Mitochondrion inner membrane</keyword>
<keyword evidence="6 9" id="KW-1133">Transmembrane helix</keyword>
<dbReference type="SUPFAM" id="SSF81431">
    <property type="entry name" value="Mitochondrial cytochrome c oxidase subunit VIIIb (aka IX)"/>
    <property type="match status" value="1"/>
</dbReference>
<reference evidence="10" key="1">
    <citation type="submission" date="2004-05" db="EMBL/GenBank/DDBJ databases">
        <title>Cloning and expression of cytochrome c oxidase subunit VIII-H (heart/muscle) from Amphioxus Branchiostoma belcheri tsingtaunese.</title>
        <authorList>
            <person name="Zhang S."/>
            <person name="Liu Z."/>
            <person name="Li H."/>
            <person name="Xia J."/>
            <person name="Xu A."/>
        </authorList>
    </citation>
    <scope>NUCLEOTIDE SEQUENCE</scope>
</reference>
<keyword evidence="8 9" id="KW-0472">Membrane</keyword>
<evidence type="ECO:0000313" key="10">
    <source>
        <dbReference type="EMBL" id="AAT80768.1"/>
    </source>
</evidence>
<proteinExistence type="evidence at transcript level"/>
<evidence type="ECO:0000256" key="7">
    <source>
        <dbReference type="ARBA" id="ARBA00023128"/>
    </source>
</evidence>
<evidence type="ECO:0000256" key="2">
    <source>
        <dbReference type="ARBA" id="ARBA00004673"/>
    </source>
</evidence>
<name>Q692Y6_BRABE</name>
<protein>
    <submittedName>
        <fullName evidence="10">Mitochondrial cytochrome c oxidase subunit VIII-H</fullName>
    </submittedName>
</protein>
<evidence type="ECO:0000256" key="9">
    <source>
        <dbReference type="SAM" id="Phobius"/>
    </source>
</evidence>
<accession>Q692Y6</accession>
<evidence type="ECO:0000256" key="5">
    <source>
        <dbReference type="ARBA" id="ARBA00022792"/>
    </source>
</evidence>
<feature type="transmembrane region" description="Helical" evidence="9">
    <location>
        <begin position="43"/>
        <end position="62"/>
    </location>
</feature>
<dbReference type="PANTHER" id="PTHR16717">
    <property type="entry name" value="CYTOCHROME C OXIDASE POLYPEPTIDE VIII"/>
    <property type="match status" value="1"/>
</dbReference>
<dbReference type="AlphaFoldDB" id="Q692Y6"/>
<evidence type="ECO:0000256" key="3">
    <source>
        <dbReference type="ARBA" id="ARBA00010117"/>
    </source>
</evidence>
<evidence type="ECO:0000256" key="1">
    <source>
        <dbReference type="ARBA" id="ARBA00004434"/>
    </source>
</evidence>